<feature type="transmembrane region" description="Helical" evidence="4">
    <location>
        <begin position="6"/>
        <end position="27"/>
    </location>
</feature>
<evidence type="ECO:0000313" key="7">
    <source>
        <dbReference type="Proteomes" id="UP000199045"/>
    </source>
</evidence>
<accession>A0A1G7VP43</accession>
<dbReference type="Pfam" id="PF12833">
    <property type="entry name" value="HTH_18"/>
    <property type="match status" value="1"/>
</dbReference>
<feature type="transmembrane region" description="Helical" evidence="4">
    <location>
        <begin position="34"/>
        <end position="59"/>
    </location>
</feature>
<evidence type="ECO:0000256" key="1">
    <source>
        <dbReference type="ARBA" id="ARBA00023015"/>
    </source>
</evidence>
<reference evidence="6 7" key="1">
    <citation type="submission" date="2016-10" db="EMBL/GenBank/DDBJ databases">
        <authorList>
            <person name="de Groot N.N."/>
        </authorList>
    </citation>
    <scope>NUCLEOTIDE SEQUENCE [LARGE SCALE GENOMIC DNA]</scope>
    <source>
        <strain evidence="6 7">DSM 527</strain>
    </source>
</reference>
<organism evidence="6 7">
    <name type="scientific">Chitinophaga filiformis</name>
    <name type="common">Myxococcus filiformis</name>
    <name type="synonym">Flexibacter filiformis</name>
    <dbReference type="NCBI Taxonomy" id="104663"/>
    <lineage>
        <taxon>Bacteria</taxon>
        <taxon>Pseudomonadati</taxon>
        <taxon>Bacteroidota</taxon>
        <taxon>Chitinophagia</taxon>
        <taxon>Chitinophagales</taxon>
        <taxon>Chitinophagaceae</taxon>
        <taxon>Chitinophaga</taxon>
    </lineage>
</organism>
<dbReference type="PROSITE" id="PS00041">
    <property type="entry name" value="HTH_ARAC_FAMILY_1"/>
    <property type="match status" value="1"/>
</dbReference>
<dbReference type="SMART" id="SM00342">
    <property type="entry name" value="HTH_ARAC"/>
    <property type="match status" value="1"/>
</dbReference>
<dbReference type="PROSITE" id="PS01124">
    <property type="entry name" value="HTH_ARAC_FAMILY_2"/>
    <property type="match status" value="1"/>
</dbReference>
<keyword evidence="4" id="KW-0812">Transmembrane</keyword>
<keyword evidence="4" id="KW-1133">Transmembrane helix</keyword>
<keyword evidence="1" id="KW-0805">Transcription regulation</keyword>
<dbReference type="SUPFAM" id="SSF46689">
    <property type="entry name" value="Homeodomain-like"/>
    <property type="match status" value="1"/>
</dbReference>
<feature type="transmembrane region" description="Helical" evidence="4">
    <location>
        <begin position="169"/>
        <end position="187"/>
    </location>
</feature>
<keyword evidence="4" id="KW-0472">Membrane</keyword>
<dbReference type="GO" id="GO:0003700">
    <property type="term" value="F:DNA-binding transcription factor activity"/>
    <property type="evidence" value="ECO:0007669"/>
    <property type="project" value="InterPro"/>
</dbReference>
<proteinExistence type="predicted"/>
<keyword evidence="2" id="KW-0238">DNA-binding</keyword>
<feature type="transmembrane region" description="Helical" evidence="4">
    <location>
        <begin position="128"/>
        <end position="149"/>
    </location>
</feature>
<evidence type="ECO:0000313" key="6">
    <source>
        <dbReference type="EMBL" id="SDG61494.1"/>
    </source>
</evidence>
<gene>
    <name evidence="6" type="ORF">SAMN04488121_105200</name>
</gene>
<dbReference type="Gene3D" id="1.10.10.60">
    <property type="entry name" value="Homeodomain-like"/>
    <property type="match status" value="2"/>
</dbReference>
<dbReference type="Proteomes" id="UP000199045">
    <property type="component" value="Unassembled WGS sequence"/>
</dbReference>
<evidence type="ECO:0000256" key="2">
    <source>
        <dbReference type="ARBA" id="ARBA00023125"/>
    </source>
</evidence>
<dbReference type="InterPro" id="IPR018062">
    <property type="entry name" value="HTH_AraC-typ_CS"/>
</dbReference>
<evidence type="ECO:0000256" key="3">
    <source>
        <dbReference type="ARBA" id="ARBA00023163"/>
    </source>
</evidence>
<feature type="domain" description="HTH araC/xylS-type" evidence="5">
    <location>
        <begin position="250"/>
        <end position="352"/>
    </location>
</feature>
<feature type="transmembrane region" description="Helical" evidence="4">
    <location>
        <begin position="193"/>
        <end position="215"/>
    </location>
</feature>
<feature type="transmembrane region" description="Helical" evidence="4">
    <location>
        <begin position="65"/>
        <end position="85"/>
    </location>
</feature>
<dbReference type="PANTHER" id="PTHR43280">
    <property type="entry name" value="ARAC-FAMILY TRANSCRIPTIONAL REGULATOR"/>
    <property type="match status" value="1"/>
</dbReference>
<dbReference type="PANTHER" id="PTHR43280:SF29">
    <property type="entry name" value="ARAC-FAMILY TRANSCRIPTIONAL REGULATOR"/>
    <property type="match status" value="1"/>
</dbReference>
<sequence>MNIGQQILFFLSALGAFNGLVLGLYILGKKGRTIPFLLLGILLLVISVRVAKSVLIYFNPQLPKGYLQIGLSACFLIGPSLYYFFRAAMGKVTVIPANWKREWGVLLGAIVLGGAIFPYQAYPDLWNHFVAQSIYVVWSIYIVATGFLLRHTLKRFFVTPSGLNASEKFWLWVYGSNCLLFLVYLLALLRVIYGIYIAGGITFTSILYLTIFYFVQGSRMDQLLTAPEAASSNKPEKKKIADNDAQAWAEKLGQVIMNKALYKDPNLKLSDLARAINIPAHQLSQLLNDNLGKSFSTYINEYRINEACKLIMTMEHLTFEAIGYEVGYNSKSTFYAAFKKVTDTTPALFKETAMKTN</sequence>
<evidence type="ECO:0000256" key="4">
    <source>
        <dbReference type="SAM" id="Phobius"/>
    </source>
</evidence>
<dbReference type="EMBL" id="FNBN01000005">
    <property type="protein sequence ID" value="SDG61494.1"/>
    <property type="molecule type" value="Genomic_DNA"/>
</dbReference>
<dbReference type="AlphaFoldDB" id="A0A1G7VP43"/>
<dbReference type="STRING" id="104663.SAMN04488121_105200"/>
<dbReference type="InterPro" id="IPR009057">
    <property type="entry name" value="Homeodomain-like_sf"/>
</dbReference>
<dbReference type="OrthoDB" id="6283866at2"/>
<feature type="transmembrane region" description="Helical" evidence="4">
    <location>
        <begin position="105"/>
        <end position="122"/>
    </location>
</feature>
<protein>
    <submittedName>
        <fullName evidence="6">Helix-turn-helix domain-containing protein</fullName>
    </submittedName>
</protein>
<evidence type="ECO:0000259" key="5">
    <source>
        <dbReference type="PROSITE" id="PS01124"/>
    </source>
</evidence>
<keyword evidence="3" id="KW-0804">Transcription</keyword>
<name>A0A1G7VP43_CHIFI</name>
<dbReference type="RefSeq" id="WP_089834857.1">
    <property type="nucleotide sequence ID" value="NZ_FNBN01000005.1"/>
</dbReference>
<dbReference type="InterPro" id="IPR018060">
    <property type="entry name" value="HTH_AraC"/>
</dbReference>
<dbReference type="GO" id="GO:0043565">
    <property type="term" value="F:sequence-specific DNA binding"/>
    <property type="evidence" value="ECO:0007669"/>
    <property type="project" value="InterPro"/>
</dbReference>